<evidence type="ECO:0000256" key="9">
    <source>
        <dbReference type="SAM" id="MobiDB-lite"/>
    </source>
</evidence>
<protein>
    <submittedName>
        <fullName evidence="11">(Fe-S)-binding protein</fullName>
    </submittedName>
</protein>
<accession>A0A0A2X767</accession>
<reference evidence="11 12" key="1">
    <citation type="journal article" date="2015" name="Genome Announc.">
        <title>Draft Genome Sequence of the Thermophile Thermus filiformis ATCC 43280, Producer of Carotenoid-(Di)glucoside-Branched Fatty Acid (Di)esters and Source of Hyperthermostable Enzymes of Biotechnological Interest.</title>
        <authorList>
            <person name="Mandelli F."/>
            <person name="Oliveira Ramires B."/>
            <person name="Couger M.B."/>
            <person name="Paixao D.A."/>
            <person name="Camilo C.M."/>
            <person name="Polikarpov I."/>
            <person name="Prade R."/>
            <person name="Riano-Pachon D.M."/>
            <person name="Squina F.M."/>
        </authorList>
    </citation>
    <scope>NUCLEOTIDE SEQUENCE [LARGE SCALE GENOMIC DNA]</scope>
    <source>
        <strain evidence="11 12">ATCC 43280</strain>
    </source>
</reference>
<keyword evidence="6" id="KW-0560">Oxidoreductase</keyword>
<evidence type="ECO:0000256" key="6">
    <source>
        <dbReference type="ARBA" id="ARBA00023002"/>
    </source>
</evidence>
<gene>
    <name evidence="11" type="ORF">THFILI_08730</name>
</gene>
<keyword evidence="1" id="KW-0004">4Fe-4S</keyword>
<dbReference type="PROSITE" id="PS51379">
    <property type="entry name" value="4FE4S_FER_2"/>
    <property type="match status" value="1"/>
</dbReference>
<feature type="compositionally biased region" description="Acidic residues" evidence="9">
    <location>
        <begin position="367"/>
        <end position="376"/>
    </location>
</feature>
<keyword evidence="4" id="KW-0479">Metal-binding</keyword>
<evidence type="ECO:0000256" key="4">
    <source>
        <dbReference type="ARBA" id="ARBA00022723"/>
    </source>
</evidence>
<feature type="domain" description="4Fe-4S ferredoxin-type" evidence="10">
    <location>
        <begin position="171"/>
        <end position="200"/>
    </location>
</feature>
<dbReference type="STRING" id="276.THFILI_08730"/>
<keyword evidence="2" id="KW-0963">Cytoplasm</keyword>
<name>A0A0A2X767_THEFI</name>
<dbReference type="GO" id="GO:0008616">
    <property type="term" value="P:tRNA queuosine(34) biosynthetic process"/>
    <property type="evidence" value="ECO:0007669"/>
    <property type="project" value="UniProtKB-KW"/>
</dbReference>
<dbReference type="NCBIfam" id="TIGR00276">
    <property type="entry name" value="tRNA epoxyqueuosine(34) reductase QueG"/>
    <property type="match status" value="1"/>
</dbReference>
<dbReference type="SUPFAM" id="SSF46548">
    <property type="entry name" value="alpha-helical ferredoxin"/>
    <property type="match status" value="1"/>
</dbReference>
<comment type="caution">
    <text evidence="11">The sequence shown here is derived from an EMBL/GenBank/DDBJ whole genome shotgun (WGS) entry which is preliminary data.</text>
</comment>
<dbReference type="PROSITE" id="PS00198">
    <property type="entry name" value="4FE4S_FER_1"/>
    <property type="match status" value="1"/>
</dbReference>
<evidence type="ECO:0000313" key="12">
    <source>
        <dbReference type="Proteomes" id="UP000030364"/>
    </source>
</evidence>
<keyword evidence="8" id="KW-0411">Iron-sulfur</keyword>
<evidence type="ECO:0000256" key="2">
    <source>
        <dbReference type="ARBA" id="ARBA00022490"/>
    </source>
</evidence>
<dbReference type="Pfam" id="PF13484">
    <property type="entry name" value="Fer4_16"/>
    <property type="match status" value="1"/>
</dbReference>
<evidence type="ECO:0000256" key="5">
    <source>
        <dbReference type="ARBA" id="ARBA00022785"/>
    </source>
</evidence>
<evidence type="ECO:0000256" key="3">
    <source>
        <dbReference type="ARBA" id="ARBA00022694"/>
    </source>
</evidence>
<evidence type="ECO:0000313" key="11">
    <source>
        <dbReference type="EMBL" id="KGQ21069.2"/>
    </source>
</evidence>
<dbReference type="EMBL" id="JPSL02000040">
    <property type="protein sequence ID" value="KGQ21069.2"/>
    <property type="molecule type" value="Genomic_DNA"/>
</dbReference>
<dbReference type="Gene3D" id="3.30.70.20">
    <property type="match status" value="1"/>
</dbReference>
<dbReference type="InterPro" id="IPR013542">
    <property type="entry name" value="QueG_DUF1730"/>
</dbReference>
<dbReference type="RefSeq" id="WP_045246396.1">
    <property type="nucleotide sequence ID" value="NZ_JPSL02000040.1"/>
</dbReference>
<evidence type="ECO:0000256" key="7">
    <source>
        <dbReference type="ARBA" id="ARBA00023004"/>
    </source>
</evidence>
<dbReference type="AlphaFoldDB" id="A0A0A2X767"/>
<dbReference type="Proteomes" id="UP000030364">
    <property type="component" value="Unassembled WGS sequence"/>
</dbReference>
<proteinExistence type="predicted"/>
<dbReference type="InterPro" id="IPR004453">
    <property type="entry name" value="QueG"/>
</dbReference>
<dbReference type="InterPro" id="IPR017896">
    <property type="entry name" value="4Fe4S_Fe-S-bd"/>
</dbReference>
<evidence type="ECO:0000259" key="10">
    <source>
        <dbReference type="PROSITE" id="PS51379"/>
    </source>
</evidence>
<dbReference type="Pfam" id="PF08331">
    <property type="entry name" value="QueG_DUF1730"/>
    <property type="match status" value="1"/>
</dbReference>
<keyword evidence="7" id="KW-0408">Iron</keyword>
<dbReference type="InterPro" id="IPR017900">
    <property type="entry name" value="4Fe4S_Fe_S_CS"/>
</dbReference>
<dbReference type="GO" id="GO:0052693">
    <property type="term" value="F:epoxyqueuosine reductase activity"/>
    <property type="evidence" value="ECO:0007669"/>
    <property type="project" value="TreeGrafter"/>
</dbReference>
<keyword evidence="5" id="KW-0671">Queuosine biosynthesis</keyword>
<dbReference type="GO" id="GO:0051539">
    <property type="term" value="F:4 iron, 4 sulfur cluster binding"/>
    <property type="evidence" value="ECO:0007669"/>
    <property type="project" value="UniProtKB-KW"/>
</dbReference>
<keyword evidence="3" id="KW-0819">tRNA processing</keyword>
<organism evidence="11 12">
    <name type="scientific">Thermus filiformis</name>
    <dbReference type="NCBI Taxonomy" id="276"/>
    <lineage>
        <taxon>Bacteria</taxon>
        <taxon>Thermotogati</taxon>
        <taxon>Deinococcota</taxon>
        <taxon>Deinococci</taxon>
        <taxon>Thermales</taxon>
        <taxon>Thermaceae</taxon>
        <taxon>Thermus</taxon>
    </lineage>
</organism>
<dbReference type="OrthoDB" id="9784571at2"/>
<evidence type="ECO:0000256" key="8">
    <source>
        <dbReference type="ARBA" id="ARBA00023014"/>
    </source>
</evidence>
<feature type="region of interest" description="Disordered" evidence="9">
    <location>
        <begin position="353"/>
        <end position="376"/>
    </location>
</feature>
<dbReference type="GO" id="GO:0046872">
    <property type="term" value="F:metal ion binding"/>
    <property type="evidence" value="ECO:0007669"/>
    <property type="project" value="UniProtKB-KW"/>
</dbReference>
<keyword evidence="12" id="KW-1185">Reference proteome</keyword>
<dbReference type="PANTHER" id="PTHR30002:SF4">
    <property type="entry name" value="EPOXYQUEUOSINE REDUCTASE"/>
    <property type="match status" value="1"/>
</dbReference>
<dbReference type="PANTHER" id="PTHR30002">
    <property type="entry name" value="EPOXYQUEUOSINE REDUCTASE"/>
    <property type="match status" value="1"/>
</dbReference>
<sequence>MVKDLLEERARGLGFLVAWAPLALPEEVKARFLAWLRSGRHAGMAYLARHPEVRLDPALRFPARSALLLAAPHAYPDPGRPPGGVRLGRVARYAWARDYHLLLEPHLRALEEVARGLGLWARGYVDHGPLPERSLAALAGLGFIGRSGMLIRVGGGSYLSLAVLLTDLPPPPPAPVPGRCGRCVRCLAACPTNALLGDGTLDARRCVSYWTIEHRGAIPYPFWDGVGEWLFGCDLCQEACPWNRFGSVWTGFRPEPDLAHPDLQDFFQLSGRAFGRKYAGTAFLRPGRARMARNALIVLANLGEGLGLIRQGLSDPHPLVRLTALQAAHRVGRPDWGRRLLLDPDPRVAREARRLWRGEPPSPVDLFQDEGEAPGP</sequence>
<evidence type="ECO:0000256" key="1">
    <source>
        <dbReference type="ARBA" id="ARBA00022485"/>
    </source>
</evidence>